<dbReference type="Pfam" id="PF17674">
    <property type="entry name" value="HHH_9"/>
    <property type="match status" value="1"/>
</dbReference>
<dbReference type="GO" id="GO:0003729">
    <property type="term" value="F:mRNA binding"/>
    <property type="evidence" value="ECO:0007669"/>
    <property type="project" value="UniProtKB-ARBA"/>
</dbReference>
<dbReference type="GO" id="GO:0006412">
    <property type="term" value="P:translation"/>
    <property type="evidence" value="ECO:0007669"/>
    <property type="project" value="TreeGrafter"/>
</dbReference>
<dbReference type="SMART" id="SM00732">
    <property type="entry name" value="YqgFc"/>
    <property type="match status" value="1"/>
</dbReference>
<dbReference type="GO" id="GO:0005737">
    <property type="term" value="C:cytoplasm"/>
    <property type="evidence" value="ECO:0007669"/>
    <property type="project" value="UniProtKB-ARBA"/>
</dbReference>
<dbReference type="InterPro" id="IPR018974">
    <property type="entry name" value="Tex-like_N"/>
</dbReference>
<accession>A0A1W1V8G9</accession>
<dbReference type="InterPro" id="IPR010994">
    <property type="entry name" value="RuvA_2-like"/>
</dbReference>
<dbReference type="InterPro" id="IPR032639">
    <property type="entry name" value="Tex_YqgF"/>
</dbReference>
<keyword evidence="3" id="KW-1185">Reference proteome</keyword>
<dbReference type="OrthoDB" id="9804714at2"/>
<dbReference type="InterPro" id="IPR012337">
    <property type="entry name" value="RNaseH-like_sf"/>
</dbReference>
<dbReference type="InterPro" id="IPR003029">
    <property type="entry name" value="S1_domain"/>
</dbReference>
<dbReference type="STRING" id="656914.SAMN00017405_0635"/>
<sequence length="717" mass="80405">MQIIEKISQELNLPKDKVEKTVNLLDEGNTIPFIARYRKEVTGEMDEVVLRNLFDRLTYLRHLEKRKEEIINSIDEQGKLTKELETAIKKSEVLQEVEDLYLPFRPKRKTRASVAKEKGLEPLALMILEQEKTDSLEMLAKPFLNTELGVETVEDALNGASDILAEMIADDADLRKIARNLVWKKGTIISKAVDKNNVTPYEMYYEYEEPVQKVPPHRILAMNRGEKDKALSIKISQPEEEIVAKIELKYIKTPTTEIKEFIEKAIKDGNKRLIAPAIEREIRNELTNIGEEQAIKVFSKNLHSLLLQAPVKGNTVLALDPGFRTGCKVAVVDETGKVLDVGVIYPHPPQNKLDEAKNIVTNLINKWNVDIVAIGNGTASRETELMVSEVLPQIERNTQYIIVSEAGASVYSASKIAKEEFPDYDLSLRSAVSIARRLQDPLAELVKIEPKAVGVGQYQHDVTPKKLDESLQQVVESCVNSVGVDINTASSALLGYIAGLTKSTAQGIVKYREEKGKLTNRNQILEVPRLGKKAFEQCAGFIRVSEGNNPLDKTPVHPESYPVAINLLEKLGYSLNDLQGDKLVEIKEELQKVNIKEMAETLEVGEPTLRDIVLELQRPGRDPREELPPPLFRTDVLTMEDLKPGMQLQGTVRNVVDFGAFIDIGVKQDGLVHISQLGERYVKHPMEVLSVGDIITVQVLEVDSQRGRIGLTMKLTQ</sequence>
<dbReference type="Gene3D" id="1.10.150.310">
    <property type="entry name" value="Tex RuvX-like domain-like"/>
    <property type="match status" value="1"/>
</dbReference>
<dbReference type="InterPro" id="IPR041692">
    <property type="entry name" value="HHH_9"/>
</dbReference>
<dbReference type="InterPro" id="IPR023319">
    <property type="entry name" value="Tex-like_HTH_dom_sf"/>
</dbReference>
<dbReference type="InterPro" id="IPR044146">
    <property type="entry name" value="S1_Tex"/>
</dbReference>
<dbReference type="GO" id="GO:0006139">
    <property type="term" value="P:nucleobase-containing compound metabolic process"/>
    <property type="evidence" value="ECO:0007669"/>
    <property type="project" value="InterPro"/>
</dbReference>
<organism evidence="2 3">
    <name type="scientific">Desulfonispora thiosulfatigenes DSM 11270</name>
    <dbReference type="NCBI Taxonomy" id="656914"/>
    <lineage>
        <taxon>Bacteria</taxon>
        <taxon>Bacillati</taxon>
        <taxon>Bacillota</taxon>
        <taxon>Clostridia</taxon>
        <taxon>Eubacteriales</taxon>
        <taxon>Peptococcaceae</taxon>
        <taxon>Desulfonispora</taxon>
    </lineage>
</organism>
<dbReference type="InterPro" id="IPR006641">
    <property type="entry name" value="YqgF/RNaseH-like_dom"/>
</dbReference>
<evidence type="ECO:0000259" key="1">
    <source>
        <dbReference type="PROSITE" id="PS50126"/>
    </source>
</evidence>
<dbReference type="Pfam" id="PF12836">
    <property type="entry name" value="HHH_3"/>
    <property type="match status" value="1"/>
</dbReference>
<gene>
    <name evidence="2" type="ORF">SAMN00017405_0635</name>
</gene>
<dbReference type="Gene3D" id="3.30.420.140">
    <property type="entry name" value="YqgF/RNase H-like domain"/>
    <property type="match status" value="1"/>
</dbReference>
<dbReference type="InterPro" id="IPR037027">
    <property type="entry name" value="YqgF/RNaseH-like_dom_sf"/>
</dbReference>
<dbReference type="RefSeq" id="WP_084053015.1">
    <property type="nucleotide sequence ID" value="NZ_FWWT01000016.1"/>
</dbReference>
<feature type="domain" description="S1 motif" evidence="1">
    <location>
        <begin position="645"/>
        <end position="714"/>
    </location>
</feature>
<dbReference type="FunFam" id="2.40.50.140:FF:000051">
    <property type="entry name" value="RNA-binding transcriptional accessory protein"/>
    <property type="match status" value="1"/>
</dbReference>
<dbReference type="EMBL" id="FWWT01000016">
    <property type="protein sequence ID" value="SMB89658.1"/>
    <property type="molecule type" value="Genomic_DNA"/>
</dbReference>
<dbReference type="Pfam" id="PF16921">
    <property type="entry name" value="Tex_YqgF"/>
    <property type="match status" value="1"/>
</dbReference>
<dbReference type="InterPro" id="IPR012340">
    <property type="entry name" value="NA-bd_OB-fold"/>
</dbReference>
<dbReference type="Pfam" id="PF09371">
    <property type="entry name" value="Tex_N"/>
    <property type="match status" value="1"/>
</dbReference>
<evidence type="ECO:0000313" key="3">
    <source>
        <dbReference type="Proteomes" id="UP000192731"/>
    </source>
</evidence>
<dbReference type="FunFam" id="1.10.150.310:FF:000001">
    <property type="entry name" value="RNA-binding transcriptional accessory protein"/>
    <property type="match status" value="1"/>
</dbReference>
<dbReference type="PROSITE" id="PS50126">
    <property type="entry name" value="S1"/>
    <property type="match status" value="1"/>
</dbReference>
<name>A0A1W1V8G9_DESTI</name>
<dbReference type="GO" id="GO:0003735">
    <property type="term" value="F:structural constituent of ribosome"/>
    <property type="evidence" value="ECO:0007669"/>
    <property type="project" value="TreeGrafter"/>
</dbReference>
<proteinExistence type="predicted"/>
<dbReference type="SUPFAM" id="SSF53098">
    <property type="entry name" value="Ribonuclease H-like"/>
    <property type="match status" value="1"/>
</dbReference>
<dbReference type="InterPro" id="IPR023323">
    <property type="entry name" value="Tex-like_dom_sf"/>
</dbReference>
<dbReference type="FunFam" id="3.30.420.140:FF:000001">
    <property type="entry name" value="RNA-binding transcriptional accessory protein"/>
    <property type="match status" value="1"/>
</dbReference>
<dbReference type="PANTHER" id="PTHR10724">
    <property type="entry name" value="30S RIBOSOMAL PROTEIN S1"/>
    <property type="match status" value="1"/>
</dbReference>
<dbReference type="InterPro" id="IPR055179">
    <property type="entry name" value="Tex-like_central_region"/>
</dbReference>
<dbReference type="InterPro" id="IPR050437">
    <property type="entry name" value="Ribos_protein_bS1-like"/>
</dbReference>
<dbReference type="FunFam" id="1.10.10.650:FF:000001">
    <property type="entry name" value="S1 RNA-binding domain 1"/>
    <property type="match status" value="1"/>
</dbReference>
<dbReference type="SUPFAM" id="SSF47781">
    <property type="entry name" value="RuvA domain 2-like"/>
    <property type="match status" value="2"/>
</dbReference>
<protein>
    <recommendedName>
        <fullName evidence="1">S1 motif domain-containing protein</fullName>
    </recommendedName>
</protein>
<reference evidence="2 3" key="1">
    <citation type="submission" date="2017-04" db="EMBL/GenBank/DDBJ databases">
        <authorList>
            <person name="Afonso C.L."/>
            <person name="Miller P.J."/>
            <person name="Scott M.A."/>
            <person name="Spackman E."/>
            <person name="Goraichik I."/>
            <person name="Dimitrov K.M."/>
            <person name="Suarez D.L."/>
            <person name="Swayne D.E."/>
        </authorList>
    </citation>
    <scope>NUCLEOTIDE SEQUENCE [LARGE SCALE GENOMIC DNA]</scope>
    <source>
        <strain evidence="2 3">DSM 11270</strain>
    </source>
</reference>
<dbReference type="Gene3D" id="1.10.3500.10">
    <property type="entry name" value="Tex N-terminal region-like"/>
    <property type="match status" value="1"/>
</dbReference>
<evidence type="ECO:0000313" key="2">
    <source>
        <dbReference type="EMBL" id="SMB89658.1"/>
    </source>
</evidence>
<dbReference type="SUPFAM" id="SSF158832">
    <property type="entry name" value="Tex N-terminal region-like"/>
    <property type="match status" value="1"/>
</dbReference>
<dbReference type="PANTHER" id="PTHR10724:SF10">
    <property type="entry name" value="S1 RNA-BINDING DOMAIN-CONTAINING PROTEIN 1"/>
    <property type="match status" value="1"/>
</dbReference>
<dbReference type="Proteomes" id="UP000192731">
    <property type="component" value="Unassembled WGS sequence"/>
</dbReference>
<dbReference type="SUPFAM" id="SSF50249">
    <property type="entry name" value="Nucleic acid-binding proteins"/>
    <property type="match status" value="1"/>
</dbReference>
<dbReference type="Pfam" id="PF00575">
    <property type="entry name" value="S1"/>
    <property type="match status" value="1"/>
</dbReference>
<dbReference type="Gene3D" id="2.40.50.140">
    <property type="entry name" value="Nucleic acid-binding proteins"/>
    <property type="match status" value="1"/>
</dbReference>
<dbReference type="SMART" id="SM00316">
    <property type="entry name" value="S1"/>
    <property type="match status" value="1"/>
</dbReference>
<dbReference type="Gene3D" id="1.10.10.650">
    <property type="entry name" value="RuvA domain 2-like"/>
    <property type="match status" value="1"/>
</dbReference>
<dbReference type="AlphaFoldDB" id="A0A1W1V8G9"/>
<dbReference type="Pfam" id="PF22706">
    <property type="entry name" value="Tex_central_region"/>
    <property type="match status" value="1"/>
</dbReference>
<dbReference type="CDD" id="cd05685">
    <property type="entry name" value="S1_Tex"/>
    <property type="match status" value="1"/>
</dbReference>